<accession>A0A7W3MZR2</accession>
<proteinExistence type="predicted"/>
<dbReference type="Proteomes" id="UP000539313">
    <property type="component" value="Unassembled WGS sequence"/>
</dbReference>
<comment type="caution">
    <text evidence="2">The sequence shown here is derived from an EMBL/GenBank/DDBJ whole genome shotgun (WGS) entry which is preliminary data.</text>
</comment>
<evidence type="ECO:0000256" key="1">
    <source>
        <dbReference type="SAM" id="MobiDB-lite"/>
    </source>
</evidence>
<reference evidence="2 3" key="1">
    <citation type="submission" date="2020-08" db="EMBL/GenBank/DDBJ databases">
        <title>Sequencing the genomes of 1000 actinobacteria strains.</title>
        <authorList>
            <person name="Klenk H.-P."/>
        </authorList>
    </citation>
    <scope>NUCLEOTIDE SEQUENCE [LARGE SCALE GENOMIC DNA]</scope>
    <source>
        <strain evidence="2 3">DSM 45823</strain>
    </source>
</reference>
<dbReference type="RefSeq" id="WP_182706212.1">
    <property type="nucleotide sequence ID" value="NZ_JACJII010000001.1"/>
</dbReference>
<organism evidence="2 3">
    <name type="scientific">Thermomonospora cellulosilytica</name>
    <dbReference type="NCBI Taxonomy" id="1411118"/>
    <lineage>
        <taxon>Bacteria</taxon>
        <taxon>Bacillati</taxon>
        <taxon>Actinomycetota</taxon>
        <taxon>Actinomycetes</taxon>
        <taxon>Streptosporangiales</taxon>
        <taxon>Thermomonosporaceae</taxon>
        <taxon>Thermomonospora</taxon>
    </lineage>
</organism>
<name>A0A7W3MZR2_9ACTN</name>
<evidence type="ECO:0000313" key="2">
    <source>
        <dbReference type="EMBL" id="MBA9004885.1"/>
    </source>
</evidence>
<dbReference type="AlphaFoldDB" id="A0A7W3MZR2"/>
<sequence length="245" mass="27149">MPSRARHRACAPRHRRSVRRSRRRHRRRRRISRLGAVMTTVLGLTTAAGLLVALGAGASMSREIAHVDNPSHMLRVVDRPVTGRPLTVVTPEGDRYTMAAVRGAVGRAPVAGLPAPPPGKGYAFIDYVLTNPHRRPILLDFPPDLLLRRTAVPADFAERCVFRIGAPEELCDLPNRSRVIARLRGSRGLVRIDADTYLAPRSSYLVRVVADAPVLDTLGPPDMALYVWQVRFTGDRIARRIPFPA</sequence>
<protein>
    <submittedName>
        <fullName evidence="2">Uncharacterized protein</fullName>
    </submittedName>
</protein>
<evidence type="ECO:0000313" key="3">
    <source>
        <dbReference type="Proteomes" id="UP000539313"/>
    </source>
</evidence>
<gene>
    <name evidence="2" type="ORF">HNR21_003767</name>
</gene>
<keyword evidence="3" id="KW-1185">Reference proteome</keyword>
<dbReference type="EMBL" id="JACJII010000001">
    <property type="protein sequence ID" value="MBA9004885.1"/>
    <property type="molecule type" value="Genomic_DNA"/>
</dbReference>
<feature type="region of interest" description="Disordered" evidence="1">
    <location>
        <begin position="1"/>
        <end position="27"/>
    </location>
</feature>